<keyword evidence="2" id="KW-1185">Reference proteome</keyword>
<dbReference type="Proteomes" id="UP000076532">
    <property type="component" value="Unassembled WGS sequence"/>
</dbReference>
<dbReference type="OrthoDB" id="2977067at2759"/>
<name>A0A166FMU3_9AGAM</name>
<dbReference type="EMBL" id="KV417587">
    <property type="protein sequence ID" value="KZP16980.1"/>
    <property type="molecule type" value="Genomic_DNA"/>
</dbReference>
<gene>
    <name evidence="1" type="ORF">FIBSPDRAFT_865325</name>
</gene>
<evidence type="ECO:0000313" key="1">
    <source>
        <dbReference type="EMBL" id="KZP16980.1"/>
    </source>
</evidence>
<reference evidence="1 2" key="1">
    <citation type="journal article" date="2016" name="Mol. Biol. Evol.">
        <title>Comparative Genomics of Early-Diverging Mushroom-Forming Fungi Provides Insights into the Origins of Lignocellulose Decay Capabilities.</title>
        <authorList>
            <person name="Nagy L.G."/>
            <person name="Riley R."/>
            <person name="Tritt A."/>
            <person name="Adam C."/>
            <person name="Daum C."/>
            <person name="Floudas D."/>
            <person name="Sun H."/>
            <person name="Yadav J.S."/>
            <person name="Pangilinan J."/>
            <person name="Larsson K.H."/>
            <person name="Matsuura K."/>
            <person name="Barry K."/>
            <person name="Labutti K."/>
            <person name="Kuo R."/>
            <person name="Ohm R.A."/>
            <person name="Bhattacharya S.S."/>
            <person name="Shirouzu T."/>
            <person name="Yoshinaga Y."/>
            <person name="Martin F.M."/>
            <person name="Grigoriev I.V."/>
            <person name="Hibbett D.S."/>
        </authorList>
    </citation>
    <scope>NUCLEOTIDE SEQUENCE [LARGE SCALE GENOMIC DNA]</scope>
    <source>
        <strain evidence="1 2">CBS 109695</strain>
    </source>
</reference>
<protein>
    <submittedName>
        <fullName evidence="1">Uncharacterized protein</fullName>
    </submittedName>
</protein>
<dbReference type="AlphaFoldDB" id="A0A166FMU3"/>
<sequence>MHPISDFSPWIPASVAGSFEYTTDDANHDKKWRVLVEESMDDVGGARTSWEIVAASKL</sequence>
<organism evidence="1 2">
    <name type="scientific">Athelia psychrophila</name>
    <dbReference type="NCBI Taxonomy" id="1759441"/>
    <lineage>
        <taxon>Eukaryota</taxon>
        <taxon>Fungi</taxon>
        <taxon>Dikarya</taxon>
        <taxon>Basidiomycota</taxon>
        <taxon>Agaricomycotina</taxon>
        <taxon>Agaricomycetes</taxon>
        <taxon>Agaricomycetidae</taxon>
        <taxon>Atheliales</taxon>
        <taxon>Atheliaceae</taxon>
        <taxon>Athelia</taxon>
    </lineage>
</organism>
<proteinExistence type="predicted"/>
<accession>A0A166FMU3</accession>
<evidence type="ECO:0000313" key="2">
    <source>
        <dbReference type="Proteomes" id="UP000076532"/>
    </source>
</evidence>